<dbReference type="InterPro" id="IPR043502">
    <property type="entry name" value="DNA/RNA_pol_sf"/>
</dbReference>
<organism evidence="2 4">
    <name type="scientific">Cucumis melo var. makuwa</name>
    <name type="common">Oriental melon</name>
    <dbReference type="NCBI Taxonomy" id="1194695"/>
    <lineage>
        <taxon>Eukaryota</taxon>
        <taxon>Viridiplantae</taxon>
        <taxon>Streptophyta</taxon>
        <taxon>Embryophyta</taxon>
        <taxon>Tracheophyta</taxon>
        <taxon>Spermatophyta</taxon>
        <taxon>Magnoliopsida</taxon>
        <taxon>eudicotyledons</taxon>
        <taxon>Gunneridae</taxon>
        <taxon>Pentapetalae</taxon>
        <taxon>rosids</taxon>
        <taxon>fabids</taxon>
        <taxon>Cucurbitales</taxon>
        <taxon>Cucurbitaceae</taxon>
        <taxon>Benincaseae</taxon>
        <taxon>Cucumis</taxon>
    </lineage>
</organism>
<keyword evidence="2" id="KW-0808">Transferase</keyword>
<sequence length="199" mass="23019">MQTLMNGTNIDEDEEDTMERFLGEMNRDEATKLGLPPIRGIEHKIEFILETIIQNRPAYRANPTETKEIQRQVEEQLMENGGVNKITVKYLHAIHRLDGMLDELHGSCFFTKIGLLSTYHLIRMHSGDEWKTAFKTKFGLYELLVMPFGQTNAPSTFMRSMNNVLRDVLGKFVVVYFDDILIYSKTLIDHEKHVSTGKH</sequence>
<dbReference type="InterPro" id="IPR043128">
    <property type="entry name" value="Rev_trsase/Diguanyl_cyclase"/>
</dbReference>
<comment type="caution">
    <text evidence="2">The sequence shown here is derived from an EMBL/GenBank/DDBJ whole genome shotgun (WGS) entry which is preliminary data.</text>
</comment>
<evidence type="ECO:0000313" key="4">
    <source>
        <dbReference type="Proteomes" id="UP000321393"/>
    </source>
</evidence>
<name>A0A5A7USE9_CUCMM</name>
<dbReference type="InterPro" id="IPR000477">
    <property type="entry name" value="RT_dom"/>
</dbReference>
<dbReference type="Proteomes" id="UP000321393">
    <property type="component" value="Unassembled WGS sequence"/>
</dbReference>
<dbReference type="AlphaFoldDB" id="A0A5A7USE9"/>
<dbReference type="EMBL" id="SSTE01007511">
    <property type="protein sequence ID" value="KAA0056481.1"/>
    <property type="molecule type" value="Genomic_DNA"/>
</dbReference>
<dbReference type="InterPro" id="IPR053134">
    <property type="entry name" value="RNA-dir_DNA_polymerase"/>
</dbReference>
<gene>
    <name evidence="3" type="ORF">E5676_scaffold120G001650</name>
    <name evidence="2" type="ORF">E6C27_scaffold186G002570</name>
</gene>
<dbReference type="SUPFAM" id="SSF56672">
    <property type="entry name" value="DNA/RNA polymerases"/>
    <property type="match status" value="1"/>
</dbReference>
<dbReference type="Gene3D" id="3.30.70.270">
    <property type="match status" value="1"/>
</dbReference>
<evidence type="ECO:0000259" key="1">
    <source>
        <dbReference type="Pfam" id="PF00078"/>
    </source>
</evidence>
<evidence type="ECO:0000313" key="2">
    <source>
        <dbReference type="EMBL" id="KAA0056481.1"/>
    </source>
</evidence>
<dbReference type="EMBL" id="SSTD01001877">
    <property type="protein sequence ID" value="TYK29047.1"/>
    <property type="molecule type" value="Genomic_DNA"/>
</dbReference>
<evidence type="ECO:0000313" key="5">
    <source>
        <dbReference type="Proteomes" id="UP000321947"/>
    </source>
</evidence>
<dbReference type="Pfam" id="PF00078">
    <property type="entry name" value="RVT_1"/>
    <property type="match status" value="1"/>
</dbReference>
<dbReference type="PANTHER" id="PTHR24559">
    <property type="entry name" value="TRANSPOSON TY3-I GAG-POL POLYPROTEIN"/>
    <property type="match status" value="1"/>
</dbReference>
<dbReference type="Proteomes" id="UP000321947">
    <property type="component" value="Unassembled WGS sequence"/>
</dbReference>
<keyword evidence="2" id="KW-0548">Nucleotidyltransferase</keyword>
<dbReference type="PANTHER" id="PTHR24559:SF437">
    <property type="entry name" value="RNA-DIRECTED DNA POLYMERASE HOMOLOG"/>
    <property type="match status" value="1"/>
</dbReference>
<proteinExistence type="predicted"/>
<dbReference type="OrthoDB" id="1001400at2759"/>
<dbReference type="CDD" id="cd01647">
    <property type="entry name" value="RT_LTR"/>
    <property type="match status" value="1"/>
</dbReference>
<dbReference type="Gene3D" id="3.10.10.10">
    <property type="entry name" value="HIV Type 1 Reverse Transcriptase, subunit A, domain 1"/>
    <property type="match status" value="1"/>
</dbReference>
<keyword evidence="2" id="KW-0695">RNA-directed DNA polymerase</keyword>
<dbReference type="GO" id="GO:0003964">
    <property type="term" value="F:RNA-directed DNA polymerase activity"/>
    <property type="evidence" value="ECO:0007669"/>
    <property type="project" value="UniProtKB-KW"/>
</dbReference>
<dbReference type="STRING" id="1194695.A0A5A7USE9"/>
<feature type="domain" description="Reverse transcriptase" evidence="1">
    <location>
        <begin position="63"/>
        <end position="196"/>
    </location>
</feature>
<protein>
    <submittedName>
        <fullName evidence="2">RNA-directed DNA polymerase-like protein</fullName>
    </submittedName>
</protein>
<evidence type="ECO:0000313" key="3">
    <source>
        <dbReference type="EMBL" id="TYK29047.1"/>
    </source>
</evidence>
<reference evidence="4 5" key="1">
    <citation type="submission" date="2019-08" db="EMBL/GenBank/DDBJ databases">
        <title>Draft genome sequences of two oriental melons (Cucumis melo L. var makuwa).</title>
        <authorList>
            <person name="Kwon S.-Y."/>
        </authorList>
    </citation>
    <scope>NUCLEOTIDE SEQUENCE [LARGE SCALE GENOMIC DNA]</scope>
    <source>
        <strain evidence="5">cv. Chang Bougi</strain>
        <strain evidence="4">cv. SW 3</strain>
        <tissue evidence="2">Leaf</tissue>
    </source>
</reference>
<accession>A0A5A7USE9</accession>